<dbReference type="RefSeq" id="WP_127831260.1">
    <property type="nucleotide sequence ID" value="NZ_RZYA01000016.1"/>
</dbReference>
<proteinExistence type="predicted"/>
<dbReference type="GO" id="GO:0043565">
    <property type="term" value="F:sequence-specific DNA binding"/>
    <property type="evidence" value="ECO:0007669"/>
    <property type="project" value="InterPro"/>
</dbReference>
<evidence type="ECO:0000256" key="1">
    <source>
        <dbReference type="ARBA" id="ARBA00023015"/>
    </source>
</evidence>
<dbReference type="InterPro" id="IPR050204">
    <property type="entry name" value="AraC_XylS_family_regulators"/>
</dbReference>
<dbReference type="EMBL" id="RZYA01000016">
    <property type="protein sequence ID" value="RVU20006.1"/>
    <property type="molecule type" value="Genomic_DNA"/>
</dbReference>
<dbReference type="Gene3D" id="1.10.10.60">
    <property type="entry name" value="Homeodomain-like"/>
    <property type="match status" value="1"/>
</dbReference>
<feature type="domain" description="HTH araC/xylS-type" evidence="5">
    <location>
        <begin position="23"/>
        <end position="121"/>
    </location>
</feature>
<dbReference type="Proteomes" id="UP000283128">
    <property type="component" value="Unassembled WGS sequence"/>
</dbReference>
<keyword evidence="2" id="KW-0238">DNA-binding</keyword>
<dbReference type="GO" id="GO:0003700">
    <property type="term" value="F:DNA-binding transcription factor activity"/>
    <property type="evidence" value="ECO:0007669"/>
    <property type="project" value="InterPro"/>
</dbReference>
<dbReference type="InterPro" id="IPR018060">
    <property type="entry name" value="HTH_AraC"/>
</dbReference>
<evidence type="ECO:0000256" key="4">
    <source>
        <dbReference type="SAM" id="MobiDB-lite"/>
    </source>
</evidence>
<reference evidence="6 7" key="1">
    <citation type="submission" date="2019-01" db="EMBL/GenBank/DDBJ databases">
        <title>Genome sequences of Streptomyces and Rhizobium isolates collected from root and soil.</title>
        <authorList>
            <person name="Chhettri S."/>
            <person name="Sevigny J.L."/>
            <person name="Sen A."/>
            <person name="Ennis N."/>
            <person name="Tisa L."/>
        </authorList>
    </citation>
    <scope>NUCLEOTIDE SEQUENCE [LARGE SCALE GENOMIC DNA]</scope>
    <source>
        <strain evidence="6 7">San01</strain>
    </source>
</reference>
<organism evidence="6 7">
    <name type="scientific">Streptomyces antnestii</name>
    <dbReference type="NCBI Taxonomy" id="2494256"/>
    <lineage>
        <taxon>Bacteria</taxon>
        <taxon>Bacillati</taxon>
        <taxon>Actinomycetota</taxon>
        <taxon>Actinomycetes</taxon>
        <taxon>Kitasatosporales</taxon>
        <taxon>Streptomycetaceae</taxon>
        <taxon>Streptomyces</taxon>
    </lineage>
</organism>
<protein>
    <submittedName>
        <fullName evidence="6">Helix-turn-helix domain-containing protein</fullName>
    </submittedName>
</protein>
<evidence type="ECO:0000259" key="5">
    <source>
        <dbReference type="PROSITE" id="PS01124"/>
    </source>
</evidence>
<dbReference type="PANTHER" id="PTHR46796">
    <property type="entry name" value="HTH-TYPE TRANSCRIPTIONAL ACTIVATOR RHAS-RELATED"/>
    <property type="match status" value="1"/>
</dbReference>
<dbReference type="AlphaFoldDB" id="A0A3S2VD36"/>
<name>A0A3S2VD36_9ACTN</name>
<dbReference type="OrthoDB" id="2060755at2"/>
<keyword evidence="3" id="KW-0804">Transcription</keyword>
<evidence type="ECO:0000313" key="6">
    <source>
        <dbReference type="EMBL" id="RVU20006.1"/>
    </source>
</evidence>
<gene>
    <name evidence="6" type="ORF">EOT10_28825</name>
</gene>
<evidence type="ECO:0000256" key="3">
    <source>
        <dbReference type="ARBA" id="ARBA00023163"/>
    </source>
</evidence>
<dbReference type="PANTHER" id="PTHR46796:SF2">
    <property type="entry name" value="TRANSCRIPTIONAL REGULATORY PROTEIN"/>
    <property type="match status" value="1"/>
</dbReference>
<dbReference type="InterPro" id="IPR009057">
    <property type="entry name" value="Homeodomain-like_sf"/>
</dbReference>
<dbReference type="PROSITE" id="PS01124">
    <property type="entry name" value="HTH_ARAC_FAMILY_2"/>
    <property type="match status" value="1"/>
</dbReference>
<feature type="region of interest" description="Disordered" evidence="4">
    <location>
        <begin position="118"/>
        <end position="173"/>
    </location>
</feature>
<evidence type="ECO:0000256" key="2">
    <source>
        <dbReference type="ARBA" id="ARBA00023125"/>
    </source>
</evidence>
<keyword evidence="1" id="KW-0805">Transcription regulation</keyword>
<dbReference type="SMART" id="SM00342">
    <property type="entry name" value="HTH_ARAC"/>
    <property type="match status" value="1"/>
</dbReference>
<comment type="caution">
    <text evidence="6">The sequence shown here is derived from an EMBL/GenBank/DDBJ whole genome shotgun (WGS) entry which is preliminary data.</text>
</comment>
<dbReference type="Pfam" id="PF12833">
    <property type="entry name" value="HTH_18"/>
    <property type="match status" value="1"/>
</dbReference>
<accession>A0A3S2VD36</accession>
<evidence type="ECO:0000313" key="7">
    <source>
        <dbReference type="Proteomes" id="UP000283128"/>
    </source>
</evidence>
<sequence>MCHPSWGRALTEARHRSDLVRLRRVRDRIDREHARPLDVLALARGVSVPAGRLSRQFRLAYGESPYAYLMRRRVERAKALLAHGGLGVSEVCSAVGCSSVRTFSARFTELVGVPPDAYRHRATGTSAVPPPRAAEGETRPVRLPTEPARTGLRSAATPGPSPNPTGSPGRPRS</sequence>
<keyword evidence="7" id="KW-1185">Reference proteome</keyword>
<dbReference type="SUPFAM" id="SSF46689">
    <property type="entry name" value="Homeodomain-like"/>
    <property type="match status" value="2"/>
</dbReference>